<evidence type="ECO:0000313" key="4">
    <source>
        <dbReference type="Proteomes" id="UP001337681"/>
    </source>
</evidence>
<feature type="coiled-coil region" evidence="1">
    <location>
        <begin position="55"/>
        <end position="82"/>
    </location>
</feature>
<proteinExistence type="predicted"/>
<comment type="caution">
    <text evidence="3">The sequence shown here is derived from an EMBL/GenBank/DDBJ whole genome shotgun (WGS) entry which is preliminary data.</text>
</comment>
<gene>
    <name evidence="3" type="ORF">VRU49_01685</name>
</gene>
<keyword evidence="1" id="KW-0175">Coiled coil</keyword>
<keyword evidence="4" id="KW-1185">Reference proteome</keyword>
<evidence type="ECO:0000256" key="2">
    <source>
        <dbReference type="SAM" id="SignalP"/>
    </source>
</evidence>
<evidence type="ECO:0000313" key="3">
    <source>
        <dbReference type="EMBL" id="MEE1884119.1"/>
    </source>
</evidence>
<protein>
    <recommendedName>
        <fullName evidence="5">Secreted protein</fullName>
    </recommendedName>
</protein>
<feature type="signal peptide" evidence="2">
    <location>
        <begin position="1"/>
        <end position="26"/>
    </location>
</feature>
<organism evidence="3 4">
    <name type="scientific">Pedobacter flavus</name>
    <dbReference type="NCBI Taxonomy" id="3113906"/>
    <lineage>
        <taxon>Bacteria</taxon>
        <taxon>Pseudomonadati</taxon>
        <taxon>Bacteroidota</taxon>
        <taxon>Sphingobacteriia</taxon>
        <taxon>Sphingobacteriales</taxon>
        <taxon>Sphingobacteriaceae</taxon>
        <taxon>Pedobacter</taxon>
    </lineage>
</organism>
<accession>A0ABU7GYJ9</accession>
<evidence type="ECO:0008006" key="5">
    <source>
        <dbReference type="Google" id="ProtNLM"/>
    </source>
</evidence>
<dbReference type="RefSeq" id="WP_330145037.1">
    <property type="nucleotide sequence ID" value="NZ_JAZDQU010000001.1"/>
</dbReference>
<sequence>MLKRYISILLLLALLSAHLSRCFVYAGFEVNKSYIVAELCENKDKPELNCNGKCFLKKKLKAAEEKERKQEIENQRNRFQETLPPKVELPEPIKIAHAKKNYPQSIIKQTIDRSASIFQPPRGV</sequence>
<feature type="chain" id="PRO_5047220643" description="Secreted protein" evidence="2">
    <location>
        <begin position="27"/>
        <end position="124"/>
    </location>
</feature>
<reference evidence="3 4" key="1">
    <citation type="submission" date="2024-01" db="EMBL/GenBank/DDBJ databases">
        <title>Pedobacter sp. nov., isolated from oil-contaminated soil.</title>
        <authorList>
            <person name="Le N.T.T."/>
        </authorList>
    </citation>
    <scope>NUCLEOTIDE SEQUENCE [LARGE SCALE GENOMIC DNA]</scope>
    <source>
        <strain evidence="3 4">VNH31</strain>
    </source>
</reference>
<dbReference type="Proteomes" id="UP001337681">
    <property type="component" value="Unassembled WGS sequence"/>
</dbReference>
<keyword evidence="2" id="KW-0732">Signal</keyword>
<name>A0ABU7GYJ9_9SPHI</name>
<evidence type="ECO:0000256" key="1">
    <source>
        <dbReference type="SAM" id="Coils"/>
    </source>
</evidence>
<dbReference type="EMBL" id="JAZDQU010000001">
    <property type="protein sequence ID" value="MEE1884119.1"/>
    <property type="molecule type" value="Genomic_DNA"/>
</dbReference>